<evidence type="ECO:0000313" key="4">
    <source>
        <dbReference type="EMBL" id="OGC44869.1"/>
    </source>
</evidence>
<dbReference type="InterPro" id="IPR043726">
    <property type="entry name" value="LiaI-LiaF-like_TM1"/>
</dbReference>
<dbReference type="STRING" id="1802613.A2V54_03875"/>
<feature type="transmembrane region" description="Helical" evidence="1">
    <location>
        <begin position="21"/>
        <end position="38"/>
    </location>
</feature>
<dbReference type="InterPro" id="IPR024425">
    <property type="entry name" value="LiaF-like_C"/>
</dbReference>
<feature type="domain" description="LiaI-LiaF-like transmembrane region" evidence="3">
    <location>
        <begin position="23"/>
        <end position="67"/>
    </location>
</feature>
<sequence length="343" mass="37201">MAEIKKVIPEPPKEKERHGSGAVWAMFLIFIGVIFLLNNLGVLPWTVWGVLWRFWPLLLVLWGVQLILGGSWFSGITIAIVSFILFLAVMLLALTSAVPTMHDYFSTHMSWFSRFSTTLTDYGEKTKQIRVEEPDYAGTKERDVTVSIGAATFTLVDDSSTSDFFKVDAIYSGRYGEPRVASSLKDGKLSINLSNDTDFGFHMFWFGDRSYDFTLGKPEVPTTLAMKMGAGTGTINLDELKEKKITLDLGAGKLTVTLGKNSIPAEGIKLEVGAGSVTVNLPEGVGFKATYDVGIGDLKVDGAAITSGFAADGTYTSENYAGAETKLEIEVSVGAGSVNIQTQ</sequence>
<proteinExistence type="predicted"/>
<comment type="caution">
    <text evidence="4">The sequence shown here is derived from an EMBL/GenBank/DDBJ whole genome shotgun (WGS) entry which is preliminary data.</text>
</comment>
<evidence type="ECO:0000313" key="5">
    <source>
        <dbReference type="Proteomes" id="UP000176583"/>
    </source>
</evidence>
<evidence type="ECO:0000256" key="1">
    <source>
        <dbReference type="SAM" id="Phobius"/>
    </source>
</evidence>
<keyword evidence="1" id="KW-0472">Membrane</keyword>
<dbReference type="AlphaFoldDB" id="A0A1F4UIX4"/>
<evidence type="ECO:0000259" key="3">
    <source>
        <dbReference type="Pfam" id="PF18917"/>
    </source>
</evidence>
<dbReference type="Pfam" id="PF18917">
    <property type="entry name" value="LiaI-LiaF-like_TM1"/>
    <property type="match status" value="1"/>
</dbReference>
<gene>
    <name evidence="4" type="ORF">A2V54_03875</name>
</gene>
<evidence type="ECO:0000259" key="2">
    <source>
        <dbReference type="Pfam" id="PF09922"/>
    </source>
</evidence>
<evidence type="ECO:0008006" key="6">
    <source>
        <dbReference type="Google" id="ProtNLM"/>
    </source>
</evidence>
<organism evidence="4 5">
    <name type="scientific">candidate division WWE3 bacterium RBG_19FT_COMBO_53_11</name>
    <dbReference type="NCBI Taxonomy" id="1802613"/>
    <lineage>
        <taxon>Bacteria</taxon>
        <taxon>Katanobacteria</taxon>
    </lineage>
</organism>
<feature type="domain" description="Cell wall-active antibiotics response LiaF-like C-terminal" evidence="2">
    <location>
        <begin position="241"/>
        <end position="340"/>
    </location>
</feature>
<dbReference type="Proteomes" id="UP000176583">
    <property type="component" value="Unassembled WGS sequence"/>
</dbReference>
<feature type="transmembrane region" description="Helical" evidence="1">
    <location>
        <begin position="75"/>
        <end position="98"/>
    </location>
</feature>
<protein>
    <recommendedName>
        <fullName evidence="6">DUF5668 domain-containing protein</fullName>
    </recommendedName>
</protein>
<feature type="transmembrane region" description="Helical" evidence="1">
    <location>
        <begin position="50"/>
        <end position="68"/>
    </location>
</feature>
<dbReference type="Pfam" id="PF09922">
    <property type="entry name" value="LiaF-like_C"/>
    <property type="match status" value="1"/>
</dbReference>
<dbReference type="EMBL" id="MEUW01000006">
    <property type="protein sequence ID" value="OGC44869.1"/>
    <property type="molecule type" value="Genomic_DNA"/>
</dbReference>
<name>A0A1F4UIX4_UNCKA</name>
<keyword evidence="1" id="KW-1133">Transmembrane helix</keyword>
<keyword evidence="1" id="KW-0812">Transmembrane</keyword>
<reference evidence="4 5" key="1">
    <citation type="journal article" date="2016" name="Nat. Commun.">
        <title>Thousands of microbial genomes shed light on interconnected biogeochemical processes in an aquifer system.</title>
        <authorList>
            <person name="Anantharaman K."/>
            <person name="Brown C.T."/>
            <person name="Hug L.A."/>
            <person name="Sharon I."/>
            <person name="Castelle C.J."/>
            <person name="Probst A.J."/>
            <person name="Thomas B.C."/>
            <person name="Singh A."/>
            <person name="Wilkins M.J."/>
            <person name="Karaoz U."/>
            <person name="Brodie E.L."/>
            <person name="Williams K.H."/>
            <person name="Hubbard S.S."/>
            <person name="Banfield J.F."/>
        </authorList>
    </citation>
    <scope>NUCLEOTIDE SEQUENCE [LARGE SCALE GENOMIC DNA]</scope>
</reference>
<accession>A0A1F4UIX4</accession>